<dbReference type="InterPro" id="IPR010095">
    <property type="entry name" value="Cas12f1-like_TNB"/>
</dbReference>
<keyword evidence="5" id="KW-1185">Reference proteome</keyword>
<protein>
    <submittedName>
        <fullName evidence="4">Transposase</fullName>
    </submittedName>
</protein>
<dbReference type="STRING" id="1247936.BN2475_1370010"/>
<gene>
    <name evidence="4" type="ORF">BN2475_1370010</name>
</gene>
<dbReference type="Pfam" id="PF07282">
    <property type="entry name" value="Cas12f1-like_TNB"/>
    <property type="match status" value="1"/>
</dbReference>
<dbReference type="EMBL" id="CYGX02000137">
    <property type="protein sequence ID" value="SIT49348.1"/>
    <property type="molecule type" value="Genomic_DNA"/>
</dbReference>
<feature type="region of interest" description="Disordered" evidence="2">
    <location>
        <begin position="417"/>
        <end position="439"/>
    </location>
</feature>
<keyword evidence="1" id="KW-0238">DNA-binding</keyword>
<accession>A0A1N7SPP2</accession>
<dbReference type="GO" id="GO:0003677">
    <property type="term" value="F:DNA binding"/>
    <property type="evidence" value="ECO:0007669"/>
    <property type="project" value="UniProtKB-KW"/>
</dbReference>
<dbReference type="RefSeq" id="WP_245841731.1">
    <property type="nucleotide sequence ID" value="NZ_CYGX02000137.1"/>
</dbReference>
<evidence type="ECO:0000256" key="1">
    <source>
        <dbReference type="ARBA" id="ARBA00023125"/>
    </source>
</evidence>
<proteinExistence type="predicted"/>
<evidence type="ECO:0000256" key="2">
    <source>
        <dbReference type="SAM" id="MobiDB-lite"/>
    </source>
</evidence>
<reference evidence="4 5" key="1">
    <citation type="submission" date="2016-12" db="EMBL/GenBank/DDBJ databases">
        <authorList>
            <person name="Song W.-J."/>
            <person name="Kurnit D.M."/>
        </authorList>
    </citation>
    <scope>NUCLEOTIDE SEQUENCE [LARGE SCALE GENOMIC DNA]</scope>
    <source>
        <strain evidence="4 5">STM7296</strain>
    </source>
</reference>
<name>A0A1N7SPP2_9BURK</name>
<evidence type="ECO:0000313" key="4">
    <source>
        <dbReference type="EMBL" id="SIT49348.1"/>
    </source>
</evidence>
<feature type="domain" description="Cas12f1-like TNB" evidence="3">
    <location>
        <begin position="325"/>
        <end position="385"/>
    </location>
</feature>
<evidence type="ECO:0000259" key="3">
    <source>
        <dbReference type="Pfam" id="PF07282"/>
    </source>
</evidence>
<dbReference type="AlphaFoldDB" id="A0A1N7SPP2"/>
<sequence>MAFVRADLWQRYGALGTVGKSASDIRKEVTAGGWYANLAVDGTIRAETTKDVVNDILTYKAAACAKVRQAIAKHTPDADERKRLFGLLRADMWLEDRYLHRMMRKHFRHGVSKCDNQFIVRSDKHESRIVGGRLTVTIRIAKQYGEPIVLTTTSSGKNVDLTGCNLRVILKGGSAEIHYATENAAGRPCGTAEIGVDKGYTEAFTDSDGAHHGETFGAVVTAYSDQVSKTGKARNKLHALEKKHRAAGRTAQADRVKANNLGRLKLQARRERTQKRLRTIAYQAAHAIVDKAAVVGSEDLSAPIKGKVQWRKYNRRMSAWAKGVLARALEEVCTQRGATHVVVNAAYTSQMDSFTGLLEGRRAGDKFYCANGDVLQADFNAARNVRARIHDRDITRYMRHQQVKAILLARSSGATERHEASVGRRRLRQRSADKSTAQL</sequence>
<organism evidence="4 5">
    <name type="scientific">Paraburkholderia ribeironis</name>
    <dbReference type="NCBI Taxonomy" id="1247936"/>
    <lineage>
        <taxon>Bacteria</taxon>
        <taxon>Pseudomonadati</taxon>
        <taxon>Pseudomonadota</taxon>
        <taxon>Betaproteobacteria</taxon>
        <taxon>Burkholderiales</taxon>
        <taxon>Burkholderiaceae</taxon>
        <taxon>Paraburkholderia</taxon>
    </lineage>
</organism>
<dbReference type="Proteomes" id="UP000187012">
    <property type="component" value="Unassembled WGS sequence"/>
</dbReference>
<evidence type="ECO:0000313" key="5">
    <source>
        <dbReference type="Proteomes" id="UP000187012"/>
    </source>
</evidence>